<evidence type="ECO:0000313" key="5">
    <source>
        <dbReference type="Proteomes" id="UP000054908"/>
    </source>
</evidence>
<gene>
    <name evidence="4" type="ORF">Lmac_2669</name>
</gene>
<feature type="region of interest" description="Disordered" evidence="2">
    <location>
        <begin position="87"/>
        <end position="123"/>
    </location>
</feature>
<name>A0A0W0VXY5_9GAMM</name>
<protein>
    <submittedName>
        <fullName evidence="4">Protein IcmG (DotF)</fullName>
    </submittedName>
</protein>
<evidence type="ECO:0000256" key="2">
    <source>
        <dbReference type="SAM" id="MobiDB-lite"/>
    </source>
</evidence>
<feature type="compositionally biased region" description="Low complexity" evidence="2">
    <location>
        <begin position="87"/>
        <end position="111"/>
    </location>
</feature>
<dbReference type="EMBL" id="LNYL01000050">
    <property type="protein sequence ID" value="KTD24582.1"/>
    <property type="molecule type" value="Genomic_DNA"/>
</dbReference>
<dbReference type="RefSeq" id="WP_058453356.1">
    <property type="nucleotide sequence ID" value="NZ_CAAAIB010000002.1"/>
</dbReference>
<keyword evidence="3" id="KW-0472">Membrane</keyword>
<feature type="coiled-coil region" evidence="1">
    <location>
        <begin position="152"/>
        <end position="193"/>
    </location>
</feature>
<dbReference type="OrthoDB" id="5622044at2"/>
<feature type="transmembrane region" description="Helical" evidence="3">
    <location>
        <begin position="50"/>
        <end position="68"/>
    </location>
</feature>
<dbReference type="PATRIC" id="fig|466.6.peg.2845"/>
<organism evidence="4 5">
    <name type="scientific">Legionella maceachernii</name>
    <dbReference type="NCBI Taxonomy" id="466"/>
    <lineage>
        <taxon>Bacteria</taxon>
        <taxon>Pseudomonadati</taxon>
        <taxon>Pseudomonadota</taxon>
        <taxon>Gammaproteobacteria</taxon>
        <taxon>Legionellales</taxon>
        <taxon>Legionellaceae</taxon>
        <taxon>Legionella</taxon>
    </lineage>
</organism>
<dbReference type="STRING" id="466.Lmac_2669"/>
<dbReference type="NCBIfam" id="NF038218">
    <property type="entry name" value="IcmG_DotF_IVB"/>
    <property type="match status" value="1"/>
</dbReference>
<comment type="caution">
    <text evidence="4">The sequence shown here is derived from an EMBL/GenBank/DDBJ whole genome shotgun (WGS) entry which is preliminary data.</text>
</comment>
<dbReference type="Proteomes" id="UP000054908">
    <property type="component" value="Unassembled WGS sequence"/>
</dbReference>
<accession>A0A0W0VXY5</accession>
<evidence type="ECO:0000313" key="4">
    <source>
        <dbReference type="EMBL" id="KTD24582.1"/>
    </source>
</evidence>
<feature type="region of interest" description="Disordered" evidence="2">
    <location>
        <begin position="1"/>
        <end position="44"/>
    </location>
</feature>
<keyword evidence="3" id="KW-0812">Transmembrane</keyword>
<keyword evidence="1" id="KW-0175">Coiled coil</keyword>
<proteinExistence type="predicted"/>
<evidence type="ECO:0000256" key="3">
    <source>
        <dbReference type="SAM" id="Phobius"/>
    </source>
</evidence>
<reference evidence="4 5" key="1">
    <citation type="submission" date="2015-11" db="EMBL/GenBank/DDBJ databases">
        <title>Genomic analysis of 38 Legionella species identifies large and diverse effector repertoires.</title>
        <authorList>
            <person name="Burstein D."/>
            <person name="Amaro F."/>
            <person name="Zusman T."/>
            <person name="Lifshitz Z."/>
            <person name="Cohen O."/>
            <person name="Gilbert J.A."/>
            <person name="Pupko T."/>
            <person name="Shuman H.A."/>
            <person name="Segal G."/>
        </authorList>
    </citation>
    <scope>NUCLEOTIDE SEQUENCE [LARGE SCALE GENOMIC DNA]</scope>
    <source>
        <strain evidence="4 5">PX-1-G2-E2</strain>
    </source>
</reference>
<keyword evidence="3" id="KW-1133">Transmembrane helix</keyword>
<dbReference type="Gene3D" id="6.10.280.220">
    <property type="match status" value="1"/>
</dbReference>
<keyword evidence="5" id="KW-1185">Reference proteome</keyword>
<evidence type="ECO:0000256" key="1">
    <source>
        <dbReference type="SAM" id="Coils"/>
    </source>
</evidence>
<dbReference type="AlphaFoldDB" id="A0A0W0VXY5"/>
<sequence>MADNEYNDEYQFADLDTIGSDNLGDEEHIASDEEVPPAKKQPQGKNIRRNAFIAVVIIVLVMLGYKFLGSFFSRKSTTDETIVPPITAVTPQPQTETPPVTTSQPVTQVQTAPPPVTTQPTVDNSQITQKLSALEMAQQSVRSEMSSMSSQLNGINSNVNQLSEKIANLNRMISLLTAKLEQQSNQIAILAERTKPKPPPVRRASVRGLRAPIYYIQAVIPGRAWLIAPNGSTLTVREGTQIAGYGVVKLIDPNQGRVLTSSGRVIRFSQQDS</sequence>